<dbReference type="InterPro" id="IPR050559">
    <property type="entry name" value="P-Pant_transferase_sf"/>
</dbReference>
<organism evidence="4 5">
    <name type="scientific">Amycolatopsis arida</name>
    <dbReference type="NCBI Taxonomy" id="587909"/>
    <lineage>
        <taxon>Bacteria</taxon>
        <taxon>Bacillati</taxon>
        <taxon>Actinomycetota</taxon>
        <taxon>Actinomycetes</taxon>
        <taxon>Pseudonocardiales</taxon>
        <taxon>Pseudonocardiaceae</taxon>
        <taxon>Amycolatopsis</taxon>
    </lineage>
</organism>
<keyword evidence="2 4" id="KW-0808">Transferase</keyword>
<evidence type="ECO:0000313" key="5">
    <source>
        <dbReference type="Proteomes" id="UP000198727"/>
    </source>
</evidence>
<evidence type="ECO:0000313" key="4">
    <source>
        <dbReference type="EMBL" id="SFP45171.1"/>
    </source>
</evidence>
<protein>
    <submittedName>
        <fullName evidence="4">4'-phosphopantetheinyl transferase</fullName>
    </submittedName>
</protein>
<dbReference type="GO" id="GO:0008897">
    <property type="term" value="F:holo-[acyl-carrier-protein] synthase activity"/>
    <property type="evidence" value="ECO:0007669"/>
    <property type="project" value="InterPro"/>
</dbReference>
<dbReference type="PANTHER" id="PTHR12215">
    <property type="entry name" value="PHOSPHOPANTETHEINE TRANSFERASE"/>
    <property type="match status" value="1"/>
</dbReference>
<dbReference type="InterPro" id="IPR008278">
    <property type="entry name" value="4-PPantetheinyl_Trfase_dom"/>
</dbReference>
<sequence>MIECAVWWSTPLPNAEEFLALLTAEEVERHRGYRQEADRRRFLTGRVLAKTLAGERLGRPPAAVVFDATCDDCGKPHGVPRVPGSSLRLSISHSGERIGVALTEAAPVGLDVETVTRGADDSLIDYALNDTERGALRALPDADRTDAFFSYWTRKEAVMKATGRGLRIPLRSLTLSAPGTPAALLASTDAALSPATTRMADLEPGEGYRAAVAVLGDGELRVTERWWRG</sequence>
<reference evidence="5" key="1">
    <citation type="submission" date="2016-10" db="EMBL/GenBank/DDBJ databases">
        <authorList>
            <person name="Varghese N."/>
            <person name="Submissions S."/>
        </authorList>
    </citation>
    <scope>NUCLEOTIDE SEQUENCE [LARGE SCALE GENOMIC DNA]</scope>
    <source>
        <strain evidence="5">CGMCC 4.5579</strain>
    </source>
</reference>
<dbReference type="GO" id="GO:0019878">
    <property type="term" value="P:lysine biosynthetic process via aminoadipic acid"/>
    <property type="evidence" value="ECO:0007669"/>
    <property type="project" value="TreeGrafter"/>
</dbReference>
<dbReference type="EMBL" id="FOWW01000002">
    <property type="protein sequence ID" value="SFP45171.1"/>
    <property type="molecule type" value="Genomic_DNA"/>
</dbReference>
<dbReference type="RefSeq" id="WP_092529342.1">
    <property type="nucleotide sequence ID" value="NZ_FOWW01000002.1"/>
</dbReference>
<evidence type="ECO:0000256" key="1">
    <source>
        <dbReference type="ARBA" id="ARBA00010990"/>
    </source>
</evidence>
<name>A0A1I5QGK3_9PSEU</name>
<dbReference type="STRING" id="587909.SAMN05421810_102624"/>
<dbReference type="OrthoDB" id="190168at2"/>
<accession>A0A1I5QGK3</accession>
<dbReference type="GO" id="GO:0000287">
    <property type="term" value="F:magnesium ion binding"/>
    <property type="evidence" value="ECO:0007669"/>
    <property type="project" value="InterPro"/>
</dbReference>
<dbReference type="GO" id="GO:0005829">
    <property type="term" value="C:cytosol"/>
    <property type="evidence" value="ECO:0007669"/>
    <property type="project" value="TreeGrafter"/>
</dbReference>
<evidence type="ECO:0000256" key="2">
    <source>
        <dbReference type="ARBA" id="ARBA00022679"/>
    </source>
</evidence>
<proteinExistence type="inferred from homology"/>
<dbReference type="PANTHER" id="PTHR12215:SF10">
    <property type="entry name" value="L-AMINOADIPATE-SEMIALDEHYDE DEHYDROGENASE-PHOSPHOPANTETHEINYL TRANSFERASE"/>
    <property type="match status" value="1"/>
</dbReference>
<dbReference type="SUPFAM" id="SSF56214">
    <property type="entry name" value="4'-phosphopantetheinyl transferase"/>
    <property type="match status" value="2"/>
</dbReference>
<keyword evidence="5" id="KW-1185">Reference proteome</keyword>
<gene>
    <name evidence="4" type="ORF">SAMN05421810_102624</name>
</gene>
<comment type="similarity">
    <text evidence="1">Belongs to the P-Pant transferase superfamily. Gsp/Sfp/HetI/AcpT family.</text>
</comment>
<dbReference type="Pfam" id="PF01648">
    <property type="entry name" value="ACPS"/>
    <property type="match status" value="1"/>
</dbReference>
<dbReference type="AlphaFoldDB" id="A0A1I5QGK3"/>
<feature type="domain" description="4'-phosphopantetheinyl transferase" evidence="3">
    <location>
        <begin position="107"/>
        <end position="186"/>
    </location>
</feature>
<dbReference type="Gene3D" id="3.90.470.20">
    <property type="entry name" value="4'-phosphopantetheinyl transferase domain"/>
    <property type="match status" value="2"/>
</dbReference>
<dbReference type="InterPro" id="IPR037143">
    <property type="entry name" value="4-PPantetheinyl_Trfase_dom_sf"/>
</dbReference>
<evidence type="ECO:0000259" key="3">
    <source>
        <dbReference type="Pfam" id="PF01648"/>
    </source>
</evidence>
<dbReference type="Proteomes" id="UP000198727">
    <property type="component" value="Unassembled WGS sequence"/>
</dbReference>